<organism evidence="2 3">
    <name type="scientific">Aromatoleum evansii</name>
    <name type="common">Azoarcus evansii</name>
    <dbReference type="NCBI Taxonomy" id="59406"/>
    <lineage>
        <taxon>Bacteria</taxon>
        <taxon>Pseudomonadati</taxon>
        <taxon>Pseudomonadota</taxon>
        <taxon>Betaproteobacteria</taxon>
        <taxon>Rhodocyclales</taxon>
        <taxon>Rhodocyclaceae</taxon>
        <taxon>Aromatoleum</taxon>
    </lineage>
</organism>
<keyword evidence="1" id="KW-0732">Signal</keyword>
<evidence type="ECO:0000313" key="3">
    <source>
        <dbReference type="Proteomes" id="UP001626593"/>
    </source>
</evidence>
<dbReference type="EMBL" id="CP141259">
    <property type="protein sequence ID" value="WRL46643.1"/>
    <property type="molecule type" value="Genomic_DNA"/>
</dbReference>
<sequence>MNQQSTRRSLPASPLKPLVRTLALICALGAPVAAFAQAAPIPFEVEGVVRGIYNRPDGTGVELTIFGRSFLVPPGATIHTPTKTLSAAELTDPTRFPGLFRDGFVGATAILMGEVTLSPDGAVATPVINDVAIEPAETVLLGSLTKNDAGVMSLLGIPMLESKDPRLLSKGYKNEYGFAVQPASIPVGTFAALEGYFGDDGNFYHFSLEAAGGTLVDPAVPKTSITKAGCVPGSRLQVQGASYLPAAATIEFRNPKTNYLYGSMSTTVDIEAPEFGTYRYSVIVNEGEVDSDGACPSQVLAVNLSNLSQATATVDGVTAPPPPPPAGTVPASAPVATADAANVFVGLATEVHLLANDTDANGNMDSTTVQLQFPLPPGLDVQNPQTGDVLVTAAAAGTYTFGYTVADTTGLVSPATTVTITAQPVAMDTVDLTRSNYRADTSRWEVRGVTNQAGAQITAVLVRTNETIATVTSDATGAWQIDVRSSPVRAVAGDVVRVQSSGGGTDEGAVNIVR</sequence>
<evidence type="ECO:0000313" key="2">
    <source>
        <dbReference type="EMBL" id="WRL46643.1"/>
    </source>
</evidence>
<gene>
    <name evidence="2" type="ORF">U5817_00960</name>
</gene>
<feature type="chain" id="PRO_5046095409" evidence="1">
    <location>
        <begin position="39"/>
        <end position="514"/>
    </location>
</feature>
<feature type="signal peptide" evidence="1">
    <location>
        <begin position="1"/>
        <end position="38"/>
    </location>
</feature>
<name>A0ABZ1ALK5_AROEV</name>
<reference evidence="2 3" key="1">
    <citation type="submission" date="2023-12" db="EMBL/GenBank/DDBJ databases">
        <title>A. evansii MAY27, complete genome.</title>
        <authorList>
            <person name="Wang Y."/>
        </authorList>
    </citation>
    <scope>NUCLEOTIDE SEQUENCE [LARGE SCALE GENOMIC DNA]</scope>
    <source>
        <strain evidence="2 3">MAY27</strain>
    </source>
</reference>
<accession>A0ABZ1ALK5</accession>
<evidence type="ECO:0000256" key="1">
    <source>
        <dbReference type="SAM" id="SignalP"/>
    </source>
</evidence>
<dbReference type="RefSeq" id="WP_407279404.1">
    <property type="nucleotide sequence ID" value="NZ_CP141259.1"/>
</dbReference>
<keyword evidence="3" id="KW-1185">Reference proteome</keyword>
<dbReference type="Proteomes" id="UP001626593">
    <property type="component" value="Chromosome"/>
</dbReference>
<protein>
    <submittedName>
        <fullName evidence="2">Ig-like domain-containing protein</fullName>
    </submittedName>
</protein>
<proteinExistence type="predicted"/>
<dbReference type="Pfam" id="PF17963">
    <property type="entry name" value="Big_9"/>
    <property type="match status" value="1"/>
</dbReference>